<organism evidence="1">
    <name type="scientific">uncultured Dysgonomonas sp</name>
    <dbReference type="NCBI Taxonomy" id="206096"/>
    <lineage>
        <taxon>Bacteria</taxon>
        <taxon>Pseudomonadati</taxon>
        <taxon>Bacteroidota</taxon>
        <taxon>Bacteroidia</taxon>
        <taxon>Bacteroidales</taxon>
        <taxon>Dysgonomonadaceae</taxon>
        <taxon>Dysgonomonas</taxon>
        <taxon>environmental samples</taxon>
    </lineage>
</organism>
<evidence type="ECO:0000313" key="1">
    <source>
        <dbReference type="EMBL" id="SBV98517.1"/>
    </source>
</evidence>
<reference evidence="1" key="1">
    <citation type="submission" date="2016-04" db="EMBL/GenBank/DDBJ databases">
        <authorList>
            <person name="Evans L.H."/>
            <person name="Alamgir A."/>
            <person name="Owens N."/>
            <person name="Weber N.D."/>
            <person name="Virtaneva K."/>
            <person name="Barbian K."/>
            <person name="Babar A."/>
            <person name="Rosenke K."/>
        </authorList>
    </citation>
    <scope>NUCLEOTIDE SEQUENCE</scope>
    <source>
        <strain evidence="1">86-1</strain>
    </source>
</reference>
<protein>
    <submittedName>
        <fullName evidence="1">Uncharacterized protein</fullName>
    </submittedName>
</protein>
<name>A0A212JGG7_9BACT</name>
<accession>A0A212JGG7</accession>
<dbReference type="EMBL" id="FLUM01000001">
    <property type="protein sequence ID" value="SBV98517.1"/>
    <property type="molecule type" value="Genomic_DNA"/>
</dbReference>
<dbReference type="RefSeq" id="WP_296940848.1">
    <property type="nucleotide sequence ID" value="NZ_LT599032.1"/>
</dbReference>
<sequence length="176" mass="21421">MCKRRYKGQTANLRNELWRIRRKETKVPRKLKKKLKRMYGQSDYLRMKRLGCFSKPYIQYNGYRIHPLLYFGGVRRRYLCDLLENSNAILVPEGGQWEVKPIKYTPEKWNFKEFPDKFKKYFESMMAFDPALEQNYFKYIHETGMPTTIPDWLHHLWMESNTKRDNTEHDPEAPSI</sequence>
<dbReference type="AlphaFoldDB" id="A0A212JGG7"/>
<proteinExistence type="predicted"/>
<gene>
    <name evidence="1" type="ORF">KL86DYS1_12194</name>
</gene>